<evidence type="ECO:0000313" key="1">
    <source>
        <dbReference type="EMBL" id="SKM04499.1"/>
    </source>
</evidence>
<gene>
    <name evidence="1" type="ORF">SAMEA2259716_02418</name>
</gene>
<reference evidence="1 2" key="1">
    <citation type="submission" date="2016-11" db="EMBL/GenBank/DDBJ databases">
        <authorList>
            <consortium name="Pathogen Informatics"/>
        </authorList>
    </citation>
    <scope>NUCLEOTIDE SEQUENCE [LARGE SCALE GENOMIC DNA]</scope>
    <source>
        <strain evidence="1 2">911</strain>
    </source>
</reference>
<name>A0A1U0V3W9_9MYCO</name>
<dbReference type="EMBL" id="FVGW01000004">
    <property type="protein sequence ID" value="SKM04499.1"/>
    <property type="molecule type" value="Genomic_DNA"/>
</dbReference>
<protein>
    <submittedName>
        <fullName evidence="1">Uncharacterized protein</fullName>
    </submittedName>
</protein>
<dbReference type="AlphaFoldDB" id="A0A1U0V3W9"/>
<dbReference type="Proteomes" id="UP000190074">
    <property type="component" value="Unassembled WGS sequence"/>
</dbReference>
<accession>A0A1U0V3W9</accession>
<proteinExistence type="predicted"/>
<organism evidence="1 2">
    <name type="scientific">Mycobacteroides abscessus subsp. massiliense</name>
    <dbReference type="NCBI Taxonomy" id="1962118"/>
    <lineage>
        <taxon>Bacteria</taxon>
        <taxon>Bacillati</taxon>
        <taxon>Actinomycetota</taxon>
        <taxon>Actinomycetes</taxon>
        <taxon>Mycobacteriales</taxon>
        <taxon>Mycobacteriaceae</taxon>
        <taxon>Mycobacteroides</taxon>
        <taxon>Mycobacteroides abscessus</taxon>
    </lineage>
</organism>
<sequence>MEHDKSCDGRCGWTRTFCEARWRAVFLQLSAK</sequence>
<evidence type="ECO:0000313" key="2">
    <source>
        <dbReference type="Proteomes" id="UP000190074"/>
    </source>
</evidence>